<dbReference type="GO" id="GO:0006952">
    <property type="term" value="P:defense response"/>
    <property type="evidence" value="ECO:0007669"/>
    <property type="project" value="UniProtKB-KW"/>
</dbReference>
<dbReference type="GO" id="GO:0016020">
    <property type="term" value="C:membrane"/>
    <property type="evidence" value="ECO:0007669"/>
    <property type="project" value="UniProtKB-SubCell"/>
</dbReference>
<evidence type="ECO:0000256" key="5">
    <source>
        <dbReference type="ARBA" id="ARBA00022989"/>
    </source>
</evidence>
<evidence type="ECO:0000256" key="10">
    <source>
        <dbReference type="SAM" id="Phobius"/>
    </source>
</evidence>
<feature type="compositionally biased region" description="Low complexity" evidence="9">
    <location>
        <begin position="508"/>
        <end position="520"/>
    </location>
</feature>
<dbReference type="Proteomes" id="UP000235145">
    <property type="component" value="Unassembled WGS sequence"/>
</dbReference>
<accession>A0A9R1V6K8</accession>
<protein>
    <recommendedName>
        <fullName evidence="8">MLO-like protein</fullName>
    </recommendedName>
</protein>
<evidence type="ECO:0000313" key="12">
    <source>
        <dbReference type="Proteomes" id="UP000235145"/>
    </source>
</evidence>
<keyword evidence="12" id="KW-1185">Reference proteome</keyword>
<keyword evidence="8" id="KW-0112">Calmodulin-binding</keyword>
<comment type="similarity">
    <text evidence="2 8">Belongs to the MLO family.</text>
</comment>
<proteinExistence type="inferred from homology"/>
<feature type="transmembrane region" description="Helical" evidence="10">
    <location>
        <begin position="448"/>
        <end position="469"/>
    </location>
</feature>
<feature type="transmembrane region" description="Helical" evidence="10">
    <location>
        <begin position="142"/>
        <end position="163"/>
    </location>
</feature>
<dbReference type="PANTHER" id="PTHR31942">
    <property type="entry name" value="MLO-LIKE PROTEIN 1"/>
    <property type="match status" value="1"/>
</dbReference>
<feature type="region of interest" description="Disordered" evidence="9">
    <location>
        <begin position="499"/>
        <end position="530"/>
    </location>
</feature>
<evidence type="ECO:0000256" key="4">
    <source>
        <dbReference type="ARBA" id="ARBA00022821"/>
    </source>
</evidence>
<dbReference type="PANTHER" id="PTHR31942:SF34">
    <property type="entry name" value="MLO-LIKE PROTEIN"/>
    <property type="match status" value="1"/>
</dbReference>
<evidence type="ECO:0000256" key="2">
    <source>
        <dbReference type="ARBA" id="ARBA00006574"/>
    </source>
</evidence>
<comment type="subcellular location">
    <subcellularLocation>
        <location evidence="1 8">Membrane</location>
        <topology evidence="1 8">Multi-pass membrane protein</topology>
    </subcellularLocation>
</comment>
<dbReference type="EMBL" id="NBSK02000006">
    <property type="protein sequence ID" value="KAJ0199844.1"/>
    <property type="molecule type" value="Genomic_DNA"/>
</dbReference>
<name>A0A9R1V6K8_LACSA</name>
<comment type="function">
    <text evidence="8">May be involved in modulation of pathogen defense and leaf cell death.</text>
</comment>
<keyword evidence="4 8" id="KW-0611">Plant defense</keyword>
<evidence type="ECO:0000256" key="8">
    <source>
        <dbReference type="RuleBase" id="RU280816"/>
    </source>
</evidence>
<evidence type="ECO:0000313" key="11">
    <source>
        <dbReference type="EMBL" id="KAJ0199844.1"/>
    </source>
</evidence>
<feature type="transmembrane region" description="Helical" evidence="10">
    <location>
        <begin position="14"/>
        <end position="38"/>
    </location>
</feature>
<feature type="transmembrane region" description="Helical" evidence="10">
    <location>
        <begin position="211"/>
        <end position="232"/>
    </location>
</feature>
<dbReference type="AlphaFoldDB" id="A0A9R1V6K8"/>
<feature type="transmembrane region" description="Helical" evidence="10">
    <location>
        <begin position="405"/>
        <end position="427"/>
    </location>
</feature>
<comment type="caution">
    <text evidence="11">The sequence shown here is derived from an EMBL/GenBank/DDBJ whole genome shotgun (WGS) entry which is preliminary data.</text>
</comment>
<keyword evidence="7 8" id="KW-0568">Pathogenesis-related protein</keyword>
<feature type="compositionally biased region" description="Polar residues" evidence="9">
    <location>
        <begin position="521"/>
        <end position="530"/>
    </location>
</feature>
<keyword evidence="6 8" id="KW-0472">Membrane</keyword>
<feature type="transmembrane region" description="Helical" evidence="10">
    <location>
        <begin position="279"/>
        <end position="299"/>
    </location>
</feature>
<comment type="domain">
    <text evidence="8">The C-terminus contains a calmodulin-binding domain, which binds calmodulin in a calcium-dependent fashion.</text>
</comment>
<dbReference type="InterPro" id="IPR004326">
    <property type="entry name" value="Mlo"/>
</dbReference>
<evidence type="ECO:0000256" key="7">
    <source>
        <dbReference type="ARBA" id="ARBA00023265"/>
    </source>
</evidence>
<organism evidence="11 12">
    <name type="scientific">Lactuca sativa</name>
    <name type="common">Garden lettuce</name>
    <dbReference type="NCBI Taxonomy" id="4236"/>
    <lineage>
        <taxon>Eukaryota</taxon>
        <taxon>Viridiplantae</taxon>
        <taxon>Streptophyta</taxon>
        <taxon>Embryophyta</taxon>
        <taxon>Tracheophyta</taxon>
        <taxon>Spermatophyta</taxon>
        <taxon>Magnoliopsida</taxon>
        <taxon>eudicotyledons</taxon>
        <taxon>Gunneridae</taxon>
        <taxon>Pentapetalae</taxon>
        <taxon>asterids</taxon>
        <taxon>campanulids</taxon>
        <taxon>Asterales</taxon>
        <taxon>Asteraceae</taxon>
        <taxon>Cichorioideae</taxon>
        <taxon>Cichorieae</taxon>
        <taxon>Lactucinae</taxon>
        <taxon>Lactuca</taxon>
    </lineage>
</organism>
<feature type="transmembrane region" description="Helical" evidence="10">
    <location>
        <begin position="335"/>
        <end position="356"/>
    </location>
</feature>
<gene>
    <name evidence="8" type="primary">MLO</name>
    <name evidence="11" type="ORF">LSAT_V11C600310460</name>
</gene>
<reference evidence="11 12" key="1">
    <citation type="journal article" date="2017" name="Nat. Commun.">
        <title>Genome assembly with in vitro proximity ligation data and whole-genome triplication in lettuce.</title>
        <authorList>
            <person name="Reyes-Chin-Wo S."/>
            <person name="Wang Z."/>
            <person name="Yang X."/>
            <person name="Kozik A."/>
            <person name="Arikit S."/>
            <person name="Song C."/>
            <person name="Xia L."/>
            <person name="Froenicke L."/>
            <person name="Lavelle D.O."/>
            <person name="Truco M.J."/>
            <person name="Xia R."/>
            <person name="Zhu S."/>
            <person name="Xu C."/>
            <person name="Xu H."/>
            <person name="Xu X."/>
            <person name="Cox K."/>
            <person name="Korf I."/>
            <person name="Meyers B.C."/>
            <person name="Michelmore R.W."/>
        </authorList>
    </citation>
    <scope>NUCLEOTIDE SEQUENCE [LARGE SCALE GENOMIC DNA]</scope>
    <source>
        <strain evidence="12">cv. Salinas</strain>
        <tissue evidence="11">Seedlings</tissue>
    </source>
</reference>
<evidence type="ECO:0000256" key="6">
    <source>
        <dbReference type="ARBA" id="ARBA00023136"/>
    </source>
</evidence>
<dbReference type="Pfam" id="PF03094">
    <property type="entry name" value="Mlo"/>
    <property type="match status" value="2"/>
</dbReference>
<evidence type="ECO:0000256" key="3">
    <source>
        <dbReference type="ARBA" id="ARBA00022692"/>
    </source>
</evidence>
<dbReference type="GO" id="GO:0005516">
    <property type="term" value="F:calmodulin binding"/>
    <property type="evidence" value="ECO:0007669"/>
    <property type="project" value="UniProtKB-KW"/>
</dbReference>
<evidence type="ECO:0000256" key="9">
    <source>
        <dbReference type="SAM" id="MobiDB-lite"/>
    </source>
</evidence>
<feature type="transmembrane region" description="Helical" evidence="10">
    <location>
        <begin position="59"/>
        <end position="77"/>
    </location>
</feature>
<keyword evidence="5 8" id="KW-1133">Transmembrane helix</keyword>
<evidence type="ECO:0000256" key="1">
    <source>
        <dbReference type="ARBA" id="ARBA00004141"/>
    </source>
</evidence>
<sequence length="595" mass="68249">MTEGIRTLERTPTWAVASVCLILVTVSIFIEHVIHLIGKWLNNKRKKTLFEALEKIKSELMLLGFISLLLTVGQSTITDICISKSLGDTWLPCSKKDIKETDAHHRANKEEILARRVLSAATSGDKCTSQIPFLSRDALHELHIFIFSLAIYHVVCSIITLAFGRAKMKEWKAWEMETQTTEYQYTHERFRLARDTTFGQRHLSMWSRSPIFIWVVGISETSVCLIDSYVGFIRQFGMSVPKVDYMTLRHGFIMAHLAPNSQANFNFQRYIERSLEEDFKLVVGISPPIWFLAVLFLLFSTNSKQILPFTNPSTFIKYDSFRKISFLYITGWRSYLWLPFIPLIVSIRFVLFSLQYSQIVLLVGTKLQVIITKMGLRIQERGAVVKGTPLVEPTDNLFWFNRPDLLLYLIHFVLFQNAFQLAFFAWSGYEFGPKSCFHKNKADLCIKISMGVFVLILCSYVTLPLYALVTQMGSTMKPTVFNDQVVKALHKWHQRAKKQVKLNRMSDTTTPGSSRPSTPSHWTTTRSTSINDSSQRVFEFHDTLNYEHEIQATGSLPGTRSVDIEVDAGPAVVHQHKIDVDSADFSFDKYIEVRS</sequence>
<keyword evidence="3 8" id="KW-0812">Transmembrane</keyword>